<name>A0A182NYT3_9DIPT</name>
<evidence type="ECO:0000313" key="2">
    <source>
        <dbReference type="Proteomes" id="UP000075884"/>
    </source>
</evidence>
<dbReference type="Proteomes" id="UP000075884">
    <property type="component" value="Unassembled WGS sequence"/>
</dbReference>
<dbReference type="EnsemblMetazoa" id="ADIR014972-RA">
    <property type="protein sequence ID" value="ADIR014972-PA"/>
    <property type="gene ID" value="ADIR014972"/>
</dbReference>
<keyword evidence="2" id="KW-1185">Reference proteome</keyword>
<proteinExistence type="predicted"/>
<protein>
    <submittedName>
        <fullName evidence="1">Uncharacterized protein</fullName>
    </submittedName>
</protein>
<dbReference type="AlphaFoldDB" id="A0A182NYT3"/>
<reference evidence="1" key="2">
    <citation type="submission" date="2020-05" db="UniProtKB">
        <authorList>
            <consortium name="EnsemblMetazoa"/>
        </authorList>
    </citation>
    <scope>IDENTIFICATION</scope>
    <source>
        <strain evidence="1">WRAIR2</strain>
    </source>
</reference>
<evidence type="ECO:0000313" key="1">
    <source>
        <dbReference type="EnsemblMetazoa" id="ADIR014972-PA"/>
    </source>
</evidence>
<dbReference type="STRING" id="7168.A0A182NYT3"/>
<sequence length="53" mass="5518">GGSVTFQVGVDPVGYHVVFTSGVVQFCPGSVTFQIGVEPVGLNVEFASEVVQF</sequence>
<dbReference type="VEuPathDB" id="VectorBase:ADIR014972"/>
<reference evidence="2" key="1">
    <citation type="submission" date="2013-03" db="EMBL/GenBank/DDBJ databases">
        <title>The Genome Sequence of Anopheles dirus WRAIR2.</title>
        <authorList>
            <consortium name="The Broad Institute Genomics Platform"/>
            <person name="Neafsey D.E."/>
            <person name="Walton C."/>
            <person name="Walker B."/>
            <person name="Young S.K."/>
            <person name="Zeng Q."/>
            <person name="Gargeya S."/>
            <person name="Fitzgerald M."/>
            <person name="Haas B."/>
            <person name="Abouelleil A."/>
            <person name="Allen A.W."/>
            <person name="Alvarado L."/>
            <person name="Arachchi H.M."/>
            <person name="Berlin A.M."/>
            <person name="Chapman S.B."/>
            <person name="Gainer-Dewar J."/>
            <person name="Goldberg J."/>
            <person name="Griggs A."/>
            <person name="Gujja S."/>
            <person name="Hansen M."/>
            <person name="Howarth C."/>
            <person name="Imamovic A."/>
            <person name="Ireland A."/>
            <person name="Larimer J."/>
            <person name="McCowan C."/>
            <person name="Murphy C."/>
            <person name="Pearson M."/>
            <person name="Poon T.W."/>
            <person name="Priest M."/>
            <person name="Roberts A."/>
            <person name="Saif S."/>
            <person name="Shea T."/>
            <person name="Sisk P."/>
            <person name="Sykes S."/>
            <person name="Wortman J."/>
            <person name="Nusbaum C."/>
            <person name="Birren B."/>
        </authorList>
    </citation>
    <scope>NUCLEOTIDE SEQUENCE [LARGE SCALE GENOMIC DNA]</scope>
    <source>
        <strain evidence="2">WRAIR2</strain>
    </source>
</reference>
<accession>A0A182NYT3</accession>
<organism evidence="1 2">
    <name type="scientific">Anopheles dirus</name>
    <dbReference type="NCBI Taxonomy" id="7168"/>
    <lineage>
        <taxon>Eukaryota</taxon>
        <taxon>Metazoa</taxon>
        <taxon>Ecdysozoa</taxon>
        <taxon>Arthropoda</taxon>
        <taxon>Hexapoda</taxon>
        <taxon>Insecta</taxon>
        <taxon>Pterygota</taxon>
        <taxon>Neoptera</taxon>
        <taxon>Endopterygota</taxon>
        <taxon>Diptera</taxon>
        <taxon>Nematocera</taxon>
        <taxon>Culicoidea</taxon>
        <taxon>Culicidae</taxon>
        <taxon>Anophelinae</taxon>
        <taxon>Anopheles</taxon>
    </lineage>
</organism>